<name>A0ACB9EV32_9ASTR</name>
<dbReference type="EMBL" id="CM042034">
    <property type="protein sequence ID" value="KAI3762707.1"/>
    <property type="molecule type" value="Genomic_DNA"/>
</dbReference>
<evidence type="ECO:0000313" key="1">
    <source>
        <dbReference type="EMBL" id="KAI3762707.1"/>
    </source>
</evidence>
<dbReference type="Proteomes" id="UP001056120">
    <property type="component" value="Linkage Group LG17"/>
</dbReference>
<organism evidence="1 2">
    <name type="scientific">Smallanthus sonchifolius</name>
    <dbReference type="NCBI Taxonomy" id="185202"/>
    <lineage>
        <taxon>Eukaryota</taxon>
        <taxon>Viridiplantae</taxon>
        <taxon>Streptophyta</taxon>
        <taxon>Embryophyta</taxon>
        <taxon>Tracheophyta</taxon>
        <taxon>Spermatophyta</taxon>
        <taxon>Magnoliopsida</taxon>
        <taxon>eudicotyledons</taxon>
        <taxon>Gunneridae</taxon>
        <taxon>Pentapetalae</taxon>
        <taxon>asterids</taxon>
        <taxon>campanulids</taxon>
        <taxon>Asterales</taxon>
        <taxon>Asteraceae</taxon>
        <taxon>Asteroideae</taxon>
        <taxon>Heliantheae alliance</taxon>
        <taxon>Millerieae</taxon>
        <taxon>Smallanthus</taxon>
    </lineage>
</organism>
<sequence>MAMASGRPPSSEVRRPKSVVRSHINSDFVDVKYLDLQFVFSASGSQISSGYSLSLPFAFRSRIVFLIDGYQ</sequence>
<keyword evidence="2" id="KW-1185">Reference proteome</keyword>
<gene>
    <name evidence="1" type="ORF">L1987_53148</name>
</gene>
<proteinExistence type="predicted"/>
<protein>
    <submittedName>
        <fullName evidence="1">Uncharacterized protein</fullName>
    </submittedName>
</protein>
<reference evidence="2" key="1">
    <citation type="journal article" date="2022" name="Mol. Ecol. Resour.">
        <title>The genomes of chicory, endive, great burdock and yacon provide insights into Asteraceae palaeo-polyploidization history and plant inulin production.</title>
        <authorList>
            <person name="Fan W."/>
            <person name="Wang S."/>
            <person name="Wang H."/>
            <person name="Wang A."/>
            <person name="Jiang F."/>
            <person name="Liu H."/>
            <person name="Zhao H."/>
            <person name="Xu D."/>
            <person name="Zhang Y."/>
        </authorList>
    </citation>
    <scope>NUCLEOTIDE SEQUENCE [LARGE SCALE GENOMIC DNA]</scope>
    <source>
        <strain evidence="2">cv. Yunnan</strain>
    </source>
</reference>
<accession>A0ACB9EV32</accession>
<reference evidence="1 2" key="2">
    <citation type="journal article" date="2022" name="Mol. Ecol. Resour.">
        <title>The genomes of chicory, endive, great burdock and yacon provide insights into Asteraceae paleo-polyploidization history and plant inulin production.</title>
        <authorList>
            <person name="Fan W."/>
            <person name="Wang S."/>
            <person name="Wang H."/>
            <person name="Wang A."/>
            <person name="Jiang F."/>
            <person name="Liu H."/>
            <person name="Zhao H."/>
            <person name="Xu D."/>
            <person name="Zhang Y."/>
        </authorList>
    </citation>
    <scope>NUCLEOTIDE SEQUENCE [LARGE SCALE GENOMIC DNA]</scope>
    <source>
        <strain evidence="2">cv. Yunnan</strain>
        <tissue evidence="1">Leaves</tissue>
    </source>
</reference>
<comment type="caution">
    <text evidence="1">The sequence shown here is derived from an EMBL/GenBank/DDBJ whole genome shotgun (WGS) entry which is preliminary data.</text>
</comment>
<evidence type="ECO:0000313" key="2">
    <source>
        <dbReference type="Proteomes" id="UP001056120"/>
    </source>
</evidence>